<reference evidence="5 6" key="1">
    <citation type="submission" date="2018-10" db="EMBL/GenBank/DDBJ databases">
        <title>Genomic Encyclopedia of Archaeal and Bacterial Type Strains, Phase II (KMG-II): from individual species to whole genera.</title>
        <authorList>
            <person name="Goeker M."/>
        </authorList>
    </citation>
    <scope>NUCLEOTIDE SEQUENCE [LARGE SCALE GENOMIC DNA]</scope>
    <source>
        <strain evidence="5 6">VM1</strain>
    </source>
</reference>
<dbReference type="GO" id="GO:0008324">
    <property type="term" value="F:monoatomic cation transmembrane transporter activity"/>
    <property type="evidence" value="ECO:0007669"/>
    <property type="project" value="InterPro"/>
</dbReference>
<evidence type="ECO:0000256" key="2">
    <source>
        <dbReference type="ARBA" id="ARBA00023065"/>
    </source>
</evidence>
<feature type="domain" description="RCK N-terminal" evidence="3">
    <location>
        <begin position="4"/>
        <end position="129"/>
    </location>
</feature>
<gene>
    <name evidence="5" type="ORF">CLV39_0200</name>
</gene>
<dbReference type="InterPro" id="IPR006037">
    <property type="entry name" value="RCK_C"/>
</dbReference>
<organism evidence="5 6">
    <name type="scientific">Hydrogenothermus marinus</name>
    <dbReference type="NCBI Taxonomy" id="133270"/>
    <lineage>
        <taxon>Bacteria</taxon>
        <taxon>Pseudomonadati</taxon>
        <taxon>Aquificota</taxon>
        <taxon>Aquificia</taxon>
        <taxon>Aquificales</taxon>
        <taxon>Hydrogenothermaceae</taxon>
        <taxon>Hydrogenothermus</taxon>
    </lineage>
</organism>
<evidence type="ECO:0000256" key="1">
    <source>
        <dbReference type="ARBA" id="ARBA00022448"/>
    </source>
</evidence>
<dbReference type="InterPro" id="IPR036291">
    <property type="entry name" value="NAD(P)-bd_dom_sf"/>
</dbReference>
<evidence type="ECO:0000259" key="3">
    <source>
        <dbReference type="PROSITE" id="PS51201"/>
    </source>
</evidence>
<dbReference type="Pfam" id="PF02254">
    <property type="entry name" value="TrkA_N"/>
    <property type="match status" value="1"/>
</dbReference>
<dbReference type="PANTHER" id="PTHR43833">
    <property type="entry name" value="POTASSIUM CHANNEL PROTEIN 2-RELATED-RELATED"/>
    <property type="match status" value="1"/>
</dbReference>
<keyword evidence="6" id="KW-1185">Reference proteome</keyword>
<dbReference type="InterPro" id="IPR003148">
    <property type="entry name" value="RCK_N"/>
</dbReference>
<evidence type="ECO:0008006" key="7">
    <source>
        <dbReference type="Google" id="ProtNLM"/>
    </source>
</evidence>
<dbReference type="AlphaFoldDB" id="A0A3M0BJG1"/>
<feature type="domain" description="RCK C-terminal" evidence="4">
    <location>
        <begin position="141"/>
        <end position="221"/>
    </location>
</feature>
<evidence type="ECO:0000313" key="5">
    <source>
        <dbReference type="EMBL" id="RMA97583.1"/>
    </source>
</evidence>
<evidence type="ECO:0000259" key="4">
    <source>
        <dbReference type="PROSITE" id="PS51202"/>
    </source>
</evidence>
<dbReference type="Pfam" id="PF02080">
    <property type="entry name" value="TrkA_C"/>
    <property type="match status" value="1"/>
</dbReference>
<accession>A0A3M0BJG1</accession>
<dbReference type="InterPro" id="IPR036721">
    <property type="entry name" value="RCK_C_sf"/>
</dbReference>
<dbReference type="Gene3D" id="3.40.50.720">
    <property type="entry name" value="NAD(P)-binding Rossmann-like Domain"/>
    <property type="match status" value="1"/>
</dbReference>
<sequence>MEEKEKIIIFGLGYFSRKLIEVLYPEWPIIGIDIKEEKIKNLKEKYPEAKFIVGDASSVLVWKSINFENVKHIVINIKDSDVSLEACRLAREVFNIEIPITIFLYDEEKEELFQDFKNINLFKPSQIIVNSILALIKRNYKIATNIGLGKGEIVEVEVSGKSHFTDRKLKHIKPSKWRVAAIYRNGELIIPTGDEKIQVGDKVVIIGDPKVLENVVNILKKGIPEFPLQFGSIVATVYADRFRKNIEELWYLYSNTRIKKIYLYPFKNFEISDKDKIFIYQKFGNAEIKNNISSLKKLIKIDNDLDIAFHVIPYNNLSFFEKFSIKYIFENAKKPFFISKGEFPYKEIKVLLNSPNPAVVLDIAIDIARMLKVDINSFYVATPKALRSEEEEQKLIEINNIILDFENIHKKKLNLKILEGNPVKKSLEYLNSSEDNNLLVMSYKKQHISIFNPSPQYLIAKKCKCSAFIIPAEEKNE</sequence>
<dbReference type="InterPro" id="IPR050721">
    <property type="entry name" value="Trk_Ktr_HKT_K-transport"/>
</dbReference>
<keyword evidence="2" id="KW-0406">Ion transport</keyword>
<dbReference type="SUPFAM" id="SSF51735">
    <property type="entry name" value="NAD(P)-binding Rossmann-fold domains"/>
    <property type="match status" value="1"/>
</dbReference>
<protein>
    <recommendedName>
        <fullName evidence="7">Trk K+ transport system NAD-binding subunit</fullName>
    </recommendedName>
</protein>
<dbReference type="PANTHER" id="PTHR43833:SF5">
    <property type="entry name" value="TRK SYSTEM POTASSIUM UPTAKE PROTEIN TRKA"/>
    <property type="match status" value="1"/>
</dbReference>
<evidence type="ECO:0000313" key="6">
    <source>
        <dbReference type="Proteomes" id="UP000280842"/>
    </source>
</evidence>
<comment type="caution">
    <text evidence="5">The sequence shown here is derived from an EMBL/GenBank/DDBJ whole genome shotgun (WGS) entry which is preliminary data.</text>
</comment>
<dbReference type="PROSITE" id="PS51202">
    <property type="entry name" value="RCK_C"/>
    <property type="match status" value="1"/>
</dbReference>
<dbReference type="EMBL" id="REFO01000010">
    <property type="protein sequence ID" value="RMA97583.1"/>
    <property type="molecule type" value="Genomic_DNA"/>
</dbReference>
<name>A0A3M0BJG1_9AQUI</name>
<dbReference type="RefSeq" id="WP_170145575.1">
    <property type="nucleotide sequence ID" value="NZ_REFO01000010.1"/>
</dbReference>
<dbReference type="Gene3D" id="3.30.70.1450">
    <property type="entry name" value="Regulator of K+ conductance, C-terminal domain"/>
    <property type="match status" value="1"/>
</dbReference>
<dbReference type="GO" id="GO:0006813">
    <property type="term" value="P:potassium ion transport"/>
    <property type="evidence" value="ECO:0007669"/>
    <property type="project" value="InterPro"/>
</dbReference>
<dbReference type="Proteomes" id="UP000280842">
    <property type="component" value="Unassembled WGS sequence"/>
</dbReference>
<dbReference type="PROSITE" id="PS51201">
    <property type="entry name" value="RCK_N"/>
    <property type="match status" value="1"/>
</dbReference>
<proteinExistence type="predicted"/>
<dbReference type="SUPFAM" id="SSF116726">
    <property type="entry name" value="TrkA C-terminal domain-like"/>
    <property type="match status" value="1"/>
</dbReference>
<keyword evidence="1" id="KW-0813">Transport</keyword>